<protein>
    <submittedName>
        <fullName evidence="3">DUF2807 domain-containing protein</fullName>
    </submittedName>
</protein>
<dbReference type="PANTHER" id="PTHR39200">
    <property type="entry name" value="HYPOTHETICAL EXPORTED PROTEIN"/>
    <property type="match status" value="1"/>
</dbReference>
<evidence type="ECO:0000313" key="4">
    <source>
        <dbReference type="Proteomes" id="UP000500961"/>
    </source>
</evidence>
<evidence type="ECO:0000256" key="1">
    <source>
        <dbReference type="SAM" id="SignalP"/>
    </source>
</evidence>
<gene>
    <name evidence="3" type="ORF">FHG85_12030</name>
</gene>
<dbReference type="Proteomes" id="UP000500961">
    <property type="component" value="Chromosome"/>
</dbReference>
<feature type="signal peptide" evidence="1">
    <location>
        <begin position="1"/>
        <end position="21"/>
    </location>
</feature>
<dbReference type="KEGG" id="ttz:FHG85_12030"/>
<dbReference type="PANTHER" id="PTHR39200:SF1">
    <property type="entry name" value="AUTO-TRANSPORTER ADHESIN HEAD GIN DOMAIN-CONTAINING PROTEIN-RELATED"/>
    <property type="match status" value="1"/>
</dbReference>
<sequence length="233" mass="25009">MKSRVILLLLLTGLGIQTINAQVTRKFNQTGFTGIKNSTSADVYITQADAFSVEVTAKENVFKQLEIYVENNVLHCKSKGRISFWGNDWEGARINISLPNVELLSINGSGDMIIKTPVNSTELKFAINGSGDIVSKSISAKTLKASINGSGDIEVKDKSIIENVEVRINGSGDVNLAKVDSENANVRINGSGDVAITCNKNFNARSNGSGDIILYGKAMVDAKINGSGELIRK</sequence>
<accession>A0A7D4BLD8</accession>
<reference evidence="3 4" key="1">
    <citation type="submission" date="2019-07" db="EMBL/GenBank/DDBJ databases">
        <title>Thalassofilum flectens gen. nov., sp. nov., a novel moderate thermophilic anaerobe from a shallow sea hot spring in Kunashir Island (Russia), representing a new family in the order Bacteroidales, and proposal of Thalassofilacea fam. nov.</title>
        <authorList>
            <person name="Kochetkova T.V."/>
            <person name="Podosokorskaya O.A."/>
            <person name="Novikov A."/>
            <person name="Elcheninov A.G."/>
            <person name="Toshchakov S.V."/>
            <person name="Kublanov I.V."/>
        </authorList>
    </citation>
    <scope>NUCLEOTIDE SEQUENCE [LARGE SCALE GENOMIC DNA]</scope>
    <source>
        <strain evidence="3 4">38-H</strain>
    </source>
</reference>
<evidence type="ECO:0000313" key="3">
    <source>
        <dbReference type="EMBL" id="QKG80959.1"/>
    </source>
</evidence>
<keyword evidence="4" id="KW-1185">Reference proteome</keyword>
<keyword evidence="1" id="KW-0732">Signal</keyword>
<dbReference type="Pfam" id="PF10988">
    <property type="entry name" value="DUF2807"/>
    <property type="match status" value="1"/>
</dbReference>
<evidence type="ECO:0000259" key="2">
    <source>
        <dbReference type="Pfam" id="PF10988"/>
    </source>
</evidence>
<dbReference type="Gene3D" id="2.160.20.120">
    <property type="match status" value="1"/>
</dbReference>
<name>A0A7D4BLD8_9BACT</name>
<feature type="domain" description="Putative auto-transporter adhesin head GIN" evidence="2">
    <location>
        <begin position="32"/>
        <end position="218"/>
    </location>
</feature>
<dbReference type="RefSeq" id="WP_173076234.1">
    <property type="nucleotide sequence ID" value="NZ_CP041345.1"/>
</dbReference>
<dbReference type="AlphaFoldDB" id="A0A7D4BLD8"/>
<organism evidence="3 4">
    <name type="scientific">Tenuifilum thalassicum</name>
    <dbReference type="NCBI Taxonomy" id="2590900"/>
    <lineage>
        <taxon>Bacteria</taxon>
        <taxon>Pseudomonadati</taxon>
        <taxon>Bacteroidota</taxon>
        <taxon>Bacteroidia</taxon>
        <taxon>Bacteroidales</taxon>
        <taxon>Tenuifilaceae</taxon>
        <taxon>Tenuifilum</taxon>
    </lineage>
</organism>
<dbReference type="EMBL" id="CP041345">
    <property type="protein sequence ID" value="QKG80959.1"/>
    <property type="molecule type" value="Genomic_DNA"/>
</dbReference>
<dbReference type="InterPro" id="IPR021255">
    <property type="entry name" value="DUF2807"/>
</dbReference>
<proteinExistence type="predicted"/>
<feature type="chain" id="PRO_5029666128" evidence="1">
    <location>
        <begin position="22"/>
        <end position="233"/>
    </location>
</feature>